<dbReference type="GO" id="GO:0006508">
    <property type="term" value="P:proteolysis"/>
    <property type="evidence" value="ECO:0007669"/>
    <property type="project" value="InterPro"/>
</dbReference>
<name>A0A9D2VHW9_9BURK</name>
<evidence type="ECO:0000313" key="4">
    <source>
        <dbReference type="Proteomes" id="UP000700248"/>
    </source>
</evidence>
<gene>
    <name evidence="3" type="primary">dacB</name>
    <name evidence="3" type="ORF">K8U84_10805</name>
</gene>
<dbReference type="Proteomes" id="UP000700248">
    <property type="component" value="Unassembled WGS sequence"/>
</dbReference>
<dbReference type="PANTHER" id="PTHR30023">
    <property type="entry name" value="D-ALANYL-D-ALANINE CARBOXYPEPTIDASE"/>
    <property type="match status" value="1"/>
</dbReference>
<dbReference type="Gene3D" id="3.50.80.20">
    <property type="entry name" value="D-Ala-D-Ala carboxypeptidase C, peptidase S13"/>
    <property type="match status" value="1"/>
</dbReference>
<reference evidence="3" key="2">
    <citation type="submission" date="2021-09" db="EMBL/GenBank/DDBJ databases">
        <authorList>
            <person name="Gilroy R."/>
        </authorList>
    </citation>
    <scope>NUCLEOTIDE SEQUENCE</scope>
    <source>
        <strain evidence="3">CHK175-13533</strain>
    </source>
</reference>
<dbReference type="EC" id="3.4.16.4" evidence="3"/>
<dbReference type="GO" id="GO:0000270">
    <property type="term" value="P:peptidoglycan metabolic process"/>
    <property type="evidence" value="ECO:0007669"/>
    <property type="project" value="TreeGrafter"/>
</dbReference>
<dbReference type="EMBL" id="DYTQ01000112">
    <property type="protein sequence ID" value="HJH25031.1"/>
    <property type="molecule type" value="Genomic_DNA"/>
</dbReference>
<reference evidence="3" key="1">
    <citation type="journal article" date="2021" name="PeerJ">
        <title>Extensive microbial diversity within the chicken gut microbiome revealed by metagenomics and culture.</title>
        <authorList>
            <person name="Gilroy R."/>
            <person name="Ravi A."/>
            <person name="Getino M."/>
            <person name="Pursley I."/>
            <person name="Horton D.L."/>
            <person name="Alikhan N.F."/>
            <person name="Baker D."/>
            <person name="Gharbi K."/>
            <person name="Hall N."/>
            <person name="Watson M."/>
            <person name="Adriaenssens E.M."/>
            <person name="Foster-Nyarko E."/>
            <person name="Jarju S."/>
            <person name="Secka A."/>
            <person name="Antonio M."/>
            <person name="Oren A."/>
            <person name="Chaudhuri R.R."/>
            <person name="La Ragione R."/>
            <person name="Hildebrand F."/>
            <person name="Pallen M.J."/>
        </authorList>
    </citation>
    <scope>NUCLEOTIDE SEQUENCE</scope>
    <source>
        <strain evidence="3">CHK175-13533</strain>
    </source>
</reference>
<evidence type="ECO:0000313" key="3">
    <source>
        <dbReference type="EMBL" id="HJH25031.1"/>
    </source>
</evidence>
<sequence>MSWLLTVFSGESSMRFVALAIRRRAITLVGLSVISVQLWAQQLPAELQQVWKNTRLPDAALSLVVKEVDGPMLVQYNSTVPRNPASVMKMVTTWAGLSALGPEHTWRTTVYTQPNARIDEQGTLHGPLYIKASGNPMFSVPDLWDLLRDVRMRGIKNLSQVIIDRQVFGQVTTDTYAFDGAGDRPYNASPDAMMVGFGASRLVFQPDSKNKKWVGFIDPPIPGVRLENQVQWSDQRCPGSPVVGTRIQSAPNGVTVQASGTAAGSCGEFSVYRLTMGQQAFFDGVFKMIWKELGGTLAHDISAGAVPRQAQALVWQDSRSLADQIRVINKQSNNVMATLLLLSVGNQINGNGATVGSAENAVIQILRAQGINTAGWRVSNGSGLAREARVTANGMAQMLDVIWQSNYMPEFISSLAISGVDGTVRRRLRDDEVQGRAHLKTGTLRDARALAGYVLGSSGKRYIMVSMVNGEGTAAVRPFDDALVKWLAEQ</sequence>
<dbReference type="RefSeq" id="WP_276831844.1">
    <property type="nucleotide sequence ID" value="NZ_DYTQ01000112.1"/>
</dbReference>
<keyword evidence="3" id="KW-0121">Carboxypeptidase</keyword>
<dbReference type="InterPro" id="IPR012338">
    <property type="entry name" value="Beta-lactam/transpept-like"/>
</dbReference>
<keyword evidence="3" id="KW-0645">Protease</keyword>
<comment type="similarity">
    <text evidence="1">Belongs to the peptidase S13 family.</text>
</comment>
<dbReference type="SUPFAM" id="SSF56601">
    <property type="entry name" value="beta-lactamase/transpeptidase-like"/>
    <property type="match status" value="1"/>
</dbReference>
<keyword evidence="2 3" id="KW-0378">Hydrolase</keyword>
<dbReference type="Gene3D" id="3.40.710.10">
    <property type="entry name" value="DD-peptidase/beta-lactamase superfamily"/>
    <property type="match status" value="1"/>
</dbReference>
<dbReference type="NCBIfam" id="TIGR00666">
    <property type="entry name" value="PBP4"/>
    <property type="match status" value="1"/>
</dbReference>
<protein>
    <submittedName>
        <fullName evidence="3">D-alanyl-D-alanine carboxypeptidase/D-alanyl-D-alanine-endopeptidase</fullName>
        <ecNumber evidence="3">3.4.16.4</ecNumber>
    </submittedName>
</protein>
<dbReference type="Pfam" id="PF02113">
    <property type="entry name" value="Peptidase_S13"/>
    <property type="match status" value="1"/>
</dbReference>
<organism evidence="3 4">
    <name type="scientific">Paenalcaligenes hominis</name>
    <dbReference type="NCBI Taxonomy" id="643674"/>
    <lineage>
        <taxon>Bacteria</taxon>
        <taxon>Pseudomonadati</taxon>
        <taxon>Pseudomonadota</taxon>
        <taxon>Betaproteobacteria</taxon>
        <taxon>Burkholderiales</taxon>
        <taxon>Alcaligenaceae</taxon>
        <taxon>Paenalcaligenes</taxon>
    </lineage>
</organism>
<dbReference type="InterPro" id="IPR000667">
    <property type="entry name" value="Peptidase_S13"/>
</dbReference>
<proteinExistence type="inferred from homology"/>
<dbReference type="PANTHER" id="PTHR30023:SF0">
    <property type="entry name" value="PENICILLIN-SENSITIVE CARBOXYPEPTIDASE A"/>
    <property type="match status" value="1"/>
</dbReference>
<dbReference type="GO" id="GO:0009002">
    <property type="term" value="F:serine-type D-Ala-D-Ala carboxypeptidase activity"/>
    <property type="evidence" value="ECO:0007669"/>
    <property type="project" value="UniProtKB-EC"/>
</dbReference>
<evidence type="ECO:0000256" key="1">
    <source>
        <dbReference type="ARBA" id="ARBA00006096"/>
    </source>
</evidence>
<evidence type="ECO:0000256" key="2">
    <source>
        <dbReference type="ARBA" id="ARBA00022801"/>
    </source>
</evidence>
<dbReference type="AlphaFoldDB" id="A0A9D2VHW9"/>
<accession>A0A9D2VHW9</accession>
<dbReference type="PRINTS" id="PR00922">
    <property type="entry name" value="DADACBPTASE3"/>
</dbReference>
<comment type="caution">
    <text evidence="3">The sequence shown here is derived from an EMBL/GenBank/DDBJ whole genome shotgun (WGS) entry which is preliminary data.</text>
</comment>